<evidence type="ECO:0000313" key="1">
    <source>
        <dbReference type="EMBL" id="KAB8248618.1"/>
    </source>
</evidence>
<sequence length="179" mass="20157">MFRSISPDGVVEPPVEQECHGVVHYSLLAFGEDPVTLRDTDILLQIHQKKIRDVNKLPMRLDNIITRKVGDFGIVTRAGRVGRVRHPPNSLHFFLITSSRSRLPSAIVNIFFTSLKSQHFIFILIATGFLRPVTRIAVTVRRKDPVEGQGKTRPSYLDIHSACQVPESFDVRGLLGPRP</sequence>
<proteinExistence type="predicted"/>
<gene>
    <name evidence="1" type="ORF">BDV35DRAFT_160687</name>
</gene>
<dbReference type="Proteomes" id="UP000325434">
    <property type="component" value="Unassembled WGS sequence"/>
</dbReference>
<dbReference type="EMBL" id="ML734578">
    <property type="protein sequence ID" value="KAB8248618.1"/>
    <property type="molecule type" value="Genomic_DNA"/>
</dbReference>
<protein>
    <submittedName>
        <fullName evidence="1">Uncharacterized protein</fullName>
    </submittedName>
</protein>
<dbReference type="AlphaFoldDB" id="A0A5N6H322"/>
<name>A0A5N6H322_ASPFL</name>
<organism evidence="1">
    <name type="scientific">Aspergillus flavus</name>
    <dbReference type="NCBI Taxonomy" id="5059"/>
    <lineage>
        <taxon>Eukaryota</taxon>
        <taxon>Fungi</taxon>
        <taxon>Dikarya</taxon>
        <taxon>Ascomycota</taxon>
        <taxon>Pezizomycotina</taxon>
        <taxon>Eurotiomycetes</taxon>
        <taxon>Eurotiomycetidae</taxon>
        <taxon>Eurotiales</taxon>
        <taxon>Aspergillaceae</taxon>
        <taxon>Aspergillus</taxon>
        <taxon>Aspergillus subgen. Circumdati</taxon>
    </lineage>
</organism>
<accession>A0A5N6H322</accession>
<reference evidence="1" key="1">
    <citation type="submission" date="2019-04" db="EMBL/GenBank/DDBJ databases">
        <title>Friends and foes A comparative genomics study of 23 Aspergillus species from section Flavi.</title>
        <authorList>
            <consortium name="DOE Joint Genome Institute"/>
            <person name="Kjaerbolling I."/>
            <person name="Vesth T."/>
            <person name="Frisvad J.C."/>
            <person name="Nybo J.L."/>
            <person name="Theobald S."/>
            <person name="Kildgaard S."/>
            <person name="Isbrandt T."/>
            <person name="Kuo A."/>
            <person name="Sato A."/>
            <person name="Lyhne E.K."/>
            <person name="Kogle M.E."/>
            <person name="Wiebenga A."/>
            <person name="Kun R.S."/>
            <person name="Lubbers R.J."/>
            <person name="Makela M.R."/>
            <person name="Barry K."/>
            <person name="Chovatia M."/>
            <person name="Clum A."/>
            <person name="Daum C."/>
            <person name="Haridas S."/>
            <person name="He G."/>
            <person name="LaButti K."/>
            <person name="Lipzen A."/>
            <person name="Mondo S."/>
            <person name="Riley R."/>
            <person name="Salamov A."/>
            <person name="Simmons B.A."/>
            <person name="Magnuson J.K."/>
            <person name="Henrissat B."/>
            <person name="Mortensen U.H."/>
            <person name="Larsen T.O."/>
            <person name="Devries R.P."/>
            <person name="Grigoriev I.V."/>
            <person name="Machida M."/>
            <person name="Baker S.E."/>
            <person name="Andersen M.R."/>
        </authorList>
    </citation>
    <scope>NUCLEOTIDE SEQUENCE [LARGE SCALE GENOMIC DNA]</scope>
    <source>
        <strain evidence="1">CBS 121.62</strain>
    </source>
</reference>